<reference evidence="6" key="1">
    <citation type="submission" date="2021-07" db="EMBL/GenBank/DDBJ databases">
        <authorList>
            <person name="Catto M.A."/>
            <person name="Jacobson A."/>
            <person name="Kennedy G."/>
            <person name="Labadie P."/>
            <person name="Hunt B.G."/>
            <person name="Srinivasan R."/>
        </authorList>
    </citation>
    <scope>NUCLEOTIDE SEQUENCE</scope>
    <source>
        <strain evidence="6">PL_HMW_Pooled</strain>
        <tissue evidence="6">Head</tissue>
    </source>
</reference>
<keyword evidence="4" id="KW-0862">Zinc</keyword>
<dbReference type="AlphaFoldDB" id="A0AAE1H8S0"/>
<sequence length="155" mass="16326">MLEGYGPIFQTLLGTLLTWGLTAAGAALVAVIPGTQKNVLDSSLGFAAGVMIAASYWSLLAPAVELAEESKQYGENGEYAWCPVALGFILGALFVLGADVLISSLGVSNPQMILALQGAGRINKEKDETYSPYYQNHNTSDNTTTIDGIFSDESS</sequence>
<dbReference type="EMBL" id="JAHWGI010000474">
    <property type="protein sequence ID" value="KAK3915945.1"/>
    <property type="molecule type" value="Genomic_DNA"/>
</dbReference>
<keyword evidence="3" id="KW-1003">Cell membrane</keyword>
<feature type="transmembrane region" description="Helical" evidence="5">
    <location>
        <begin position="84"/>
        <end position="107"/>
    </location>
</feature>
<evidence type="ECO:0000256" key="3">
    <source>
        <dbReference type="ARBA" id="ARBA00022475"/>
    </source>
</evidence>
<evidence type="ECO:0000313" key="7">
    <source>
        <dbReference type="Proteomes" id="UP001219518"/>
    </source>
</evidence>
<keyword evidence="5" id="KW-0472">Membrane</keyword>
<comment type="caution">
    <text evidence="6">The sequence shown here is derived from an EMBL/GenBank/DDBJ whole genome shotgun (WGS) entry which is preliminary data.</text>
</comment>
<dbReference type="PANTHER" id="PTHR11040">
    <property type="entry name" value="ZINC/IRON TRANSPORTER"/>
    <property type="match status" value="1"/>
</dbReference>
<comment type="subcellular location">
    <subcellularLocation>
        <location evidence="1">Cell membrane</location>
        <topology evidence="1">Multi-pass membrane protein</topology>
    </subcellularLocation>
</comment>
<proteinExistence type="inferred from homology"/>
<dbReference type="GO" id="GO:0005886">
    <property type="term" value="C:plasma membrane"/>
    <property type="evidence" value="ECO:0007669"/>
    <property type="project" value="UniProtKB-SubCell"/>
</dbReference>
<dbReference type="Proteomes" id="UP001219518">
    <property type="component" value="Unassembled WGS sequence"/>
</dbReference>
<keyword evidence="7" id="KW-1185">Reference proteome</keyword>
<reference evidence="6" key="2">
    <citation type="journal article" date="2023" name="BMC Genomics">
        <title>Pest status, molecular evolution, and epigenetic factors derived from the genome assembly of Frankliniella fusca, a thysanopteran phytovirus vector.</title>
        <authorList>
            <person name="Catto M.A."/>
            <person name="Labadie P.E."/>
            <person name="Jacobson A.L."/>
            <person name="Kennedy G.G."/>
            <person name="Srinivasan R."/>
            <person name="Hunt B.G."/>
        </authorList>
    </citation>
    <scope>NUCLEOTIDE SEQUENCE</scope>
    <source>
        <strain evidence="6">PL_HMW_Pooled</strain>
    </source>
</reference>
<feature type="transmembrane region" description="Helical" evidence="5">
    <location>
        <begin position="12"/>
        <end position="32"/>
    </location>
</feature>
<dbReference type="GO" id="GO:0005385">
    <property type="term" value="F:zinc ion transmembrane transporter activity"/>
    <property type="evidence" value="ECO:0007669"/>
    <property type="project" value="TreeGrafter"/>
</dbReference>
<accession>A0AAE1H8S0</accession>
<keyword evidence="5" id="KW-0812">Transmembrane</keyword>
<evidence type="ECO:0000256" key="1">
    <source>
        <dbReference type="ARBA" id="ARBA00004651"/>
    </source>
</evidence>
<evidence type="ECO:0000313" key="6">
    <source>
        <dbReference type="EMBL" id="KAK3915945.1"/>
    </source>
</evidence>
<organism evidence="6 7">
    <name type="scientific">Frankliniella fusca</name>
    <dbReference type="NCBI Taxonomy" id="407009"/>
    <lineage>
        <taxon>Eukaryota</taxon>
        <taxon>Metazoa</taxon>
        <taxon>Ecdysozoa</taxon>
        <taxon>Arthropoda</taxon>
        <taxon>Hexapoda</taxon>
        <taxon>Insecta</taxon>
        <taxon>Pterygota</taxon>
        <taxon>Neoptera</taxon>
        <taxon>Paraneoptera</taxon>
        <taxon>Thysanoptera</taxon>
        <taxon>Terebrantia</taxon>
        <taxon>Thripoidea</taxon>
        <taxon>Thripidae</taxon>
        <taxon>Frankliniella</taxon>
    </lineage>
</organism>
<feature type="transmembrane region" description="Helical" evidence="5">
    <location>
        <begin position="44"/>
        <end position="64"/>
    </location>
</feature>
<protein>
    <submittedName>
        <fullName evidence="6">Zinc transporter ZIP11</fullName>
    </submittedName>
</protein>
<evidence type="ECO:0000256" key="4">
    <source>
        <dbReference type="ARBA" id="ARBA00022833"/>
    </source>
</evidence>
<dbReference type="PANTHER" id="PTHR11040:SF211">
    <property type="entry name" value="ZINC TRANSPORTER ZIP11"/>
    <property type="match status" value="1"/>
</dbReference>
<gene>
    <name evidence="6" type="ORF">KUF71_025242</name>
</gene>
<name>A0AAE1H8S0_9NEOP</name>
<comment type="similarity">
    <text evidence="2">Belongs to the ZIP transporter (TC 2.A.5) family.</text>
</comment>
<evidence type="ECO:0000256" key="2">
    <source>
        <dbReference type="ARBA" id="ARBA00006939"/>
    </source>
</evidence>
<evidence type="ECO:0000256" key="5">
    <source>
        <dbReference type="SAM" id="Phobius"/>
    </source>
</evidence>
<keyword evidence="5" id="KW-1133">Transmembrane helix</keyword>